<accession>A0ABT2NBM2</accession>
<gene>
    <name evidence="2" type="ORF">NG792_20435</name>
</gene>
<protein>
    <submittedName>
        <fullName evidence="2">Glycosyltransferase</fullName>
        <ecNumber evidence="2">2.4.-.-</ecNumber>
    </submittedName>
</protein>
<evidence type="ECO:0000313" key="3">
    <source>
        <dbReference type="Proteomes" id="UP001525961"/>
    </source>
</evidence>
<sequence length="229" mass="25989">MNAPMVSAIIVVKNGERYIARAIDSIMAQTFKDYEIIVVDGHSSDRTLNIAQSYPQVRCVQQKKPGIAEAYNLGIESARGEFIAFLSHDDVWTSNKLSTQINYLLEHPEIQYSVAKVKFILEEGHSIPPGFKPELFEGDRIAYIMETLVARKSLFDSVGKFNSNFTIANDVDWFSRVKDLNISVIAIPEVFLHKYIHDTNLSNQAQVNNQDLLKLLRQSIERKKQKAEG</sequence>
<proteinExistence type="predicted"/>
<dbReference type="GO" id="GO:0016757">
    <property type="term" value="F:glycosyltransferase activity"/>
    <property type="evidence" value="ECO:0007669"/>
    <property type="project" value="UniProtKB-KW"/>
</dbReference>
<dbReference type="InterPro" id="IPR029044">
    <property type="entry name" value="Nucleotide-diphossugar_trans"/>
</dbReference>
<name>A0ABT2NBM2_9CYAN</name>
<dbReference type="SUPFAM" id="SSF53448">
    <property type="entry name" value="Nucleotide-diphospho-sugar transferases"/>
    <property type="match status" value="1"/>
</dbReference>
<dbReference type="Pfam" id="PF00535">
    <property type="entry name" value="Glycos_transf_2"/>
    <property type="match status" value="1"/>
</dbReference>
<comment type="caution">
    <text evidence="2">The sequence shown here is derived from an EMBL/GenBank/DDBJ whole genome shotgun (WGS) entry which is preliminary data.</text>
</comment>
<dbReference type="EC" id="2.4.-.-" evidence="2"/>
<keyword evidence="2" id="KW-0328">Glycosyltransferase</keyword>
<dbReference type="Proteomes" id="UP001525961">
    <property type="component" value="Unassembled WGS sequence"/>
</dbReference>
<dbReference type="EMBL" id="JAMXFA010000032">
    <property type="protein sequence ID" value="MCT7980094.1"/>
    <property type="molecule type" value="Genomic_DNA"/>
</dbReference>
<reference evidence="2 3" key="1">
    <citation type="journal article" date="2022" name="Front. Microbiol.">
        <title>High genomic differentiation and limited gene flow indicate recent cryptic speciation within the genus Laspinema (cyanobacteria).</title>
        <authorList>
            <person name="Stanojkovic A."/>
            <person name="Skoupy S."/>
            <person name="Skaloud P."/>
            <person name="Dvorak P."/>
        </authorList>
    </citation>
    <scope>NUCLEOTIDE SEQUENCE [LARGE SCALE GENOMIC DNA]</scope>
    <source>
        <strain evidence="2 3">D3b</strain>
    </source>
</reference>
<evidence type="ECO:0000259" key="1">
    <source>
        <dbReference type="Pfam" id="PF00535"/>
    </source>
</evidence>
<organism evidence="2 3">
    <name type="scientific">Laspinema olomoucense D3b</name>
    <dbReference type="NCBI Taxonomy" id="2953688"/>
    <lineage>
        <taxon>Bacteria</taxon>
        <taxon>Bacillati</taxon>
        <taxon>Cyanobacteriota</taxon>
        <taxon>Cyanophyceae</taxon>
        <taxon>Oscillatoriophycideae</taxon>
        <taxon>Oscillatoriales</taxon>
        <taxon>Laspinemataceae</taxon>
        <taxon>Laspinema</taxon>
        <taxon>Laspinema olomoucense</taxon>
    </lineage>
</organism>
<dbReference type="PANTHER" id="PTHR22916:SF3">
    <property type="entry name" value="UDP-GLCNAC:BETAGAL BETA-1,3-N-ACETYLGLUCOSAMINYLTRANSFERASE-LIKE PROTEIN 1"/>
    <property type="match status" value="1"/>
</dbReference>
<keyword evidence="3" id="KW-1185">Reference proteome</keyword>
<dbReference type="Gene3D" id="3.90.550.10">
    <property type="entry name" value="Spore Coat Polysaccharide Biosynthesis Protein SpsA, Chain A"/>
    <property type="match status" value="1"/>
</dbReference>
<dbReference type="PANTHER" id="PTHR22916">
    <property type="entry name" value="GLYCOSYLTRANSFERASE"/>
    <property type="match status" value="1"/>
</dbReference>
<feature type="domain" description="Glycosyltransferase 2-like" evidence="1">
    <location>
        <begin position="7"/>
        <end position="126"/>
    </location>
</feature>
<dbReference type="InterPro" id="IPR001173">
    <property type="entry name" value="Glyco_trans_2-like"/>
</dbReference>
<dbReference type="RefSeq" id="WP_261236646.1">
    <property type="nucleotide sequence ID" value="NZ_JAMXFA010000032.1"/>
</dbReference>
<evidence type="ECO:0000313" key="2">
    <source>
        <dbReference type="EMBL" id="MCT7980094.1"/>
    </source>
</evidence>
<keyword evidence="2" id="KW-0808">Transferase</keyword>